<dbReference type="InterPro" id="IPR005475">
    <property type="entry name" value="Transketolase-like_Pyr-bd"/>
</dbReference>
<dbReference type="Proteomes" id="UP000613266">
    <property type="component" value="Unassembled WGS sequence"/>
</dbReference>
<keyword evidence="4" id="KW-0786">Thiamine pyrophosphate</keyword>
<comment type="caution">
    <text evidence="6">The sequence shown here is derived from an EMBL/GenBank/DDBJ whole genome shotgun (WGS) entry which is preliminary data.</text>
</comment>
<gene>
    <name evidence="6" type="ORF">I7X39_05845</name>
</gene>
<evidence type="ECO:0000256" key="3">
    <source>
        <dbReference type="ARBA" id="ARBA00023002"/>
    </source>
</evidence>
<dbReference type="SUPFAM" id="SSF52922">
    <property type="entry name" value="TK C-terminal domain-like"/>
    <property type="match status" value="1"/>
</dbReference>
<keyword evidence="3" id="KW-0560">Oxidoreductase</keyword>
<dbReference type="InterPro" id="IPR033248">
    <property type="entry name" value="Transketolase_C"/>
</dbReference>
<evidence type="ECO:0000256" key="1">
    <source>
        <dbReference type="ARBA" id="ARBA00001964"/>
    </source>
</evidence>
<dbReference type="RefSeq" id="WP_198110045.1">
    <property type="nucleotide sequence ID" value="NZ_JAEDAK010000003.1"/>
</dbReference>
<evidence type="ECO:0000313" key="7">
    <source>
        <dbReference type="Proteomes" id="UP000613266"/>
    </source>
</evidence>
<feature type="domain" description="Transketolase-like pyrimidine-binding" evidence="5">
    <location>
        <begin position="328"/>
        <end position="503"/>
    </location>
</feature>
<dbReference type="GO" id="GO:0016624">
    <property type="term" value="F:oxidoreductase activity, acting on the aldehyde or oxo group of donors, disulfide as acceptor"/>
    <property type="evidence" value="ECO:0007669"/>
    <property type="project" value="InterPro"/>
</dbReference>
<dbReference type="SUPFAM" id="SSF52518">
    <property type="entry name" value="Thiamin diphosphate-binding fold (THDP-binding)"/>
    <property type="match status" value="2"/>
</dbReference>
<dbReference type="EMBL" id="JAEDAK010000003">
    <property type="protein sequence ID" value="MBH9576425.1"/>
    <property type="molecule type" value="Genomic_DNA"/>
</dbReference>
<dbReference type="GO" id="GO:0006086">
    <property type="term" value="P:pyruvate decarboxylation to acetyl-CoA"/>
    <property type="evidence" value="ECO:0007669"/>
    <property type="project" value="TreeGrafter"/>
</dbReference>
<dbReference type="Pfam" id="PF02780">
    <property type="entry name" value="Transketolase_C"/>
    <property type="match status" value="1"/>
</dbReference>
<dbReference type="Gene3D" id="3.40.50.920">
    <property type="match status" value="1"/>
</dbReference>
<evidence type="ECO:0000256" key="2">
    <source>
        <dbReference type="ARBA" id="ARBA00003906"/>
    </source>
</evidence>
<sequence length="655" mass="70122">MSARPELRAMNATDALLQLPQEALERALLARFTEEKLLDLFSQGALFGTVHTCIGQELSGALVGRHLRAGDTVFSNHRCHGHFLGVHRDVEALIAELMGRSTGVSGGIGGSQHLCREGFHSNGIQGGIVPVAGGQACAHKLAGGEAVAVVFIGDGTLGEGALYEALNLASKWELPLLVVLEDNGYAQSTAQQETLAGGIQARAQAFGIETAEADTWHPLELDAQLEAFIQAMRQDRRPRFLHLRTFRLKAHSKGDDTRARELVSPFEERDPLNQLLASGRAEALVERLRAEVQQAADAAAQAPHATAPRLPAAPTAQAWQAAELGAPRRLVAALNESLSALLDEDPRVLLIGEDIESPYGGAFKATKDLSARHPGRVRNTPISEAGIVGLGSGLALQGWRPLVEIMFGDFLGLAFDQLLNHAAKFRAMYDEQVRCPLVVRTPMGGGRGYGPTHSQSIEKHFLGMPGLRVLALNPLTRPDQLYPALLQQDDACLVIENKLLYGELLGAPLPAGWELLHSAGAFPCAWLRPRAARVDITLLGYGGMTPLLLQACERLFNEHDLIAQVLVPMQLYPFTPAQLHEPLAAAPALLVVEEGQGFAGFGAELIGQLAEGGALPRRCRRLHAPPTCIPASGPLEKALLPSVDGVLAAARELCA</sequence>
<evidence type="ECO:0000313" key="6">
    <source>
        <dbReference type="EMBL" id="MBH9576425.1"/>
    </source>
</evidence>
<dbReference type="PANTHER" id="PTHR11516:SF2">
    <property type="entry name" value="PYRUVATE DEHYDROGENASE ALPHA SUBUNIT"/>
    <property type="match status" value="1"/>
</dbReference>
<keyword evidence="7" id="KW-1185">Reference proteome</keyword>
<dbReference type="InterPro" id="IPR029061">
    <property type="entry name" value="THDP-binding"/>
</dbReference>
<name>A0A931NHE4_9BURK</name>
<comment type="function">
    <text evidence="2">E1 component of the 2-oxoglutarate dehydrogenase (OGDH) complex which catalyzes the decarboxylation of 2-oxoglutarate, the first step in the conversion of 2-oxoglutarate to succinyl-CoA and CO(2).</text>
</comment>
<dbReference type="InterPro" id="IPR001017">
    <property type="entry name" value="DH_E1"/>
</dbReference>
<proteinExistence type="predicted"/>
<organism evidence="6 7">
    <name type="scientific">Inhella proteolytica</name>
    <dbReference type="NCBI Taxonomy" id="2795029"/>
    <lineage>
        <taxon>Bacteria</taxon>
        <taxon>Pseudomonadati</taxon>
        <taxon>Pseudomonadota</taxon>
        <taxon>Betaproteobacteria</taxon>
        <taxon>Burkholderiales</taxon>
        <taxon>Sphaerotilaceae</taxon>
        <taxon>Inhella</taxon>
    </lineage>
</organism>
<dbReference type="CDD" id="cd02000">
    <property type="entry name" value="TPP_E1_PDC_ADC_BCADC"/>
    <property type="match status" value="1"/>
</dbReference>
<dbReference type="SMART" id="SM00861">
    <property type="entry name" value="Transket_pyr"/>
    <property type="match status" value="1"/>
</dbReference>
<dbReference type="Pfam" id="PF02779">
    <property type="entry name" value="Transket_pyr"/>
    <property type="match status" value="1"/>
</dbReference>
<evidence type="ECO:0000256" key="4">
    <source>
        <dbReference type="ARBA" id="ARBA00023052"/>
    </source>
</evidence>
<dbReference type="Pfam" id="PF00676">
    <property type="entry name" value="E1_dh"/>
    <property type="match status" value="1"/>
</dbReference>
<evidence type="ECO:0000259" key="5">
    <source>
        <dbReference type="SMART" id="SM00861"/>
    </source>
</evidence>
<dbReference type="Gene3D" id="3.40.50.970">
    <property type="match status" value="2"/>
</dbReference>
<protein>
    <submittedName>
        <fullName evidence="6">2-oxoglutarate dehydrogenase</fullName>
    </submittedName>
</protein>
<dbReference type="PANTHER" id="PTHR11516">
    <property type="entry name" value="PYRUVATE DEHYDROGENASE E1 COMPONENT, ALPHA SUBUNIT BACTERIAL AND ORGANELLAR"/>
    <property type="match status" value="1"/>
</dbReference>
<dbReference type="InterPro" id="IPR050642">
    <property type="entry name" value="PDH_E1_Alpha_Subunit"/>
</dbReference>
<comment type="cofactor">
    <cofactor evidence="1">
        <name>thiamine diphosphate</name>
        <dbReference type="ChEBI" id="CHEBI:58937"/>
    </cofactor>
</comment>
<dbReference type="InterPro" id="IPR009014">
    <property type="entry name" value="Transketo_C/PFOR_II"/>
</dbReference>
<dbReference type="AlphaFoldDB" id="A0A931NHE4"/>
<accession>A0A931NHE4</accession>
<reference evidence="6" key="1">
    <citation type="submission" date="2020-12" db="EMBL/GenBank/DDBJ databases">
        <title>The genome sequence of Inhella sp. 1Y17.</title>
        <authorList>
            <person name="Liu Y."/>
        </authorList>
    </citation>
    <scope>NUCLEOTIDE SEQUENCE</scope>
    <source>
        <strain evidence="6">1Y17</strain>
    </source>
</reference>